<dbReference type="Proteomes" id="UP000663829">
    <property type="component" value="Unassembled WGS sequence"/>
</dbReference>
<dbReference type="PANTHER" id="PTHR22883:SF43">
    <property type="entry name" value="PALMITOYLTRANSFERASE APP"/>
    <property type="match status" value="1"/>
</dbReference>
<comment type="domain">
    <text evidence="10">The DHHC domain is required for palmitoyltransferase activity.</text>
</comment>
<keyword evidence="2 10" id="KW-0808">Transferase</keyword>
<gene>
    <name evidence="12" type="ORF">GPM918_LOCUS9344</name>
    <name evidence="13" type="ORF">SRO942_LOCUS9345</name>
</gene>
<dbReference type="GO" id="GO:0019706">
    <property type="term" value="F:protein-cysteine S-palmitoyltransferase activity"/>
    <property type="evidence" value="ECO:0007669"/>
    <property type="project" value="UniProtKB-EC"/>
</dbReference>
<keyword evidence="8 10" id="KW-0012">Acyltransferase</keyword>
<evidence type="ECO:0000256" key="3">
    <source>
        <dbReference type="ARBA" id="ARBA00022692"/>
    </source>
</evidence>
<organism evidence="12 14">
    <name type="scientific">Didymodactylos carnosus</name>
    <dbReference type="NCBI Taxonomy" id="1234261"/>
    <lineage>
        <taxon>Eukaryota</taxon>
        <taxon>Metazoa</taxon>
        <taxon>Spiralia</taxon>
        <taxon>Gnathifera</taxon>
        <taxon>Rotifera</taxon>
        <taxon>Eurotatoria</taxon>
        <taxon>Bdelloidea</taxon>
        <taxon>Philodinida</taxon>
        <taxon>Philodinidae</taxon>
        <taxon>Didymodactylos</taxon>
    </lineage>
</organism>
<evidence type="ECO:0000313" key="12">
    <source>
        <dbReference type="EMBL" id="CAF0914937.1"/>
    </source>
</evidence>
<evidence type="ECO:0000256" key="4">
    <source>
        <dbReference type="ARBA" id="ARBA00022989"/>
    </source>
</evidence>
<comment type="caution">
    <text evidence="12">The sequence shown here is derived from an EMBL/GenBank/DDBJ whole genome shotgun (WGS) entry which is preliminary data.</text>
</comment>
<evidence type="ECO:0000256" key="9">
    <source>
        <dbReference type="ARBA" id="ARBA00048048"/>
    </source>
</evidence>
<dbReference type="Pfam" id="PF01529">
    <property type="entry name" value="DHHC"/>
    <property type="match status" value="1"/>
</dbReference>
<keyword evidence="7" id="KW-0449">Lipoprotein</keyword>
<accession>A0A814AN39</accession>
<name>A0A814AN39_9BILA</name>
<evidence type="ECO:0000256" key="8">
    <source>
        <dbReference type="ARBA" id="ARBA00023315"/>
    </source>
</evidence>
<evidence type="ECO:0000256" key="5">
    <source>
        <dbReference type="ARBA" id="ARBA00023136"/>
    </source>
</evidence>
<evidence type="ECO:0000256" key="2">
    <source>
        <dbReference type="ARBA" id="ARBA00022679"/>
    </source>
</evidence>
<evidence type="ECO:0000256" key="6">
    <source>
        <dbReference type="ARBA" id="ARBA00023139"/>
    </source>
</evidence>
<dbReference type="EC" id="2.3.1.225" evidence="10"/>
<evidence type="ECO:0000313" key="13">
    <source>
        <dbReference type="EMBL" id="CAF3695311.1"/>
    </source>
</evidence>
<dbReference type="Proteomes" id="UP000681722">
    <property type="component" value="Unassembled WGS sequence"/>
</dbReference>
<dbReference type="InterPro" id="IPR001594">
    <property type="entry name" value="Palmitoyltrfase_DHHC"/>
</dbReference>
<evidence type="ECO:0000256" key="7">
    <source>
        <dbReference type="ARBA" id="ARBA00023288"/>
    </source>
</evidence>
<dbReference type="EMBL" id="CAJNOQ010001726">
    <property type="protein sequence ID" value="CAF0914937.1"/>
    <property type="molecule type" value="Genomic_DNA"/>
</dbReference>
<keyword evidence="14" id="KW-1185">Reference proteome</keyword>
<sequence length="806" mass="94975">MSDELPLIKYARRGQIYSSKTVSWCGTCFTGKYWPALIAVEYLLLYAEDFTLDGSNLPLLTQKGHYYFPILFSILFFFTITNYLFAALHDPGVVPKPNAEECLQIEKEHNIQTDVNGQYFPSMPPPVEVLIRGATYKLTYCYTCRMYRLPRVSHCSTCNTCVQNFDHHCGCATAAYFRWDTYKDNISLFIAYNIPTFFVAMVAFSLVFTLGSFWCYHCGLAMKNATTREDMKHLRNDATLFGHESAMKNLGLNWCGPLRPPINWSQRIPSDYYIEQENIYKQIRPRLLKHTMVMPTNQIKQSVINLSIDQYKQLRFQLETFHEQLNHTNTSTSELNNNHLQTYTFKILNINSNQLNVSYLYIEDVRQNTIGTFWETIWNRFISTIVMIYDLDENTQFIQYWPNDINSPMKVGKYQINFVRSIKRLDVDTTYMSISEMDQLSSTIRFIEHHIIKRWTSSTFDTDPTAILKLQFLVEYKEKIEKESNSISEMIAIQQCGHDKNRPFAFMVIDINRRLSSYYHYVDVPQTIYCLQQQLSNFSLNMQTLMIIYRVLVYLSIWNFLPDLTNYQTVDRYIKRLLHNKFELFYSTRLEEQFKIFSSHKLRELDAVLSIESKNETIIQVREASSAYAIDGYIYSKAFMIMNGRGRDIISKAISTYNIRHFFLMQHSSNKDMDLIKYENLQLDESEQISSDFRRYKNDKQNPTYIYQPFNDPRHISLYKVAKILVLFEQKSEIPILIYIDDIIDGAIICLLANLMQQVQNDHLCDIDYHIKKISSQCSAFLTRAQYVRFYECIEEWTTSELNRSV</sequence>
<feature type="transmembrane region" description="Helical" evidence="10">
    <location>
        <begin position="66"/>
        <end position="86"/>
    </location>
</feature>
<dbReference type="AlphaFoldDB" id="A0A814AN39"/>
<dbReference type="SMART" id="SM00194">
    <property type="entry name" value="PTPc"/>
    <property type="match status" value="1"/>
</dbReference>
<dbReference type="InterPro" id="IPR000242">
    <property type="entry name" value="PTP_cat"/>
</dbReference>
<dbReference type="PANTHER" id="PTHR22883">
    <property type="entry name" value="ZINC FINGER DHHC DOMAIN CONTAINING PROTEIN"/>
    <property type="match status" value="1"/>
</dbReference>
<keyword evidence="4 10" id="KW-1133">Transmembrane helix</keyword>
<keyword evidence="6" id="KW-0564">Palmitate</keyword>
<keyword evidence="3 10" id="KW-0812">Transmembrane</keyword>
<proteinExistence type="inferred from homology"/>
<dbReference type="InterPro" id="IPR039859">
    <property type="entry name" value="PFA4/ZDH16/20/ERF2-like"/>
</dbReference>
<feature type="transmembrane region" description="Helical" evidence="10">
    <location>
        <begin position="188"/>
        <end position="214"/>
    </location>
</feature>
<dbReference type="Pfam" id="PF00102">
    <property type="entry name" value="Y_phosphatase"/>
    <property type="match status" value="1"/>
</dbReference>
<feature type="transmembrane region" description="Helical" evidence="10">
    <location>
        <begin position="21"/>
        <end position="46"/>
    </location>
</feature>
<dbReference type="GO" id="GO:0006612">
    <property type="term" value="P:protein targeting to membrane"/>
    <property type="evidence" value="ECO:0007669"/>
    <property type="project" value="TreeGrafter"/>
</dbReference>
<dbReference type="OrthoDB" id="9909019at2759"/>
<dbReference type="InterPro" id="IPR029021">
    <property type="entry name" value="Prot-tyrosine_phosphatase-like"/>
</dbReference>
<comment type="subcellular location">
    <subcellularLocation>
        <location evidence="1">Endomembrane system</location>
        <topology evidence="1">Multi-pass membrane protein</topology>
    </subcellularLocation>
</comment>
<dbReference type="GO" id="GO:0004725">
    <property type="term" value="F:protein tyrosine phosphatase activity"/>
    <property type="evidence" value="ECO:0007669"/>
    <property type="project" value="InterPro"/>
</dbReference>
<feature type="domain" description="Tyrosine-protein phosphatase" evidence="11">
    <location>
        <begin position="295"/>
        <end position="555"/>
    </location>
</feature>
<dbReference type="SUPFAM" id="SSF52799">
    <property type="entry name" value="(Phosphotyrosine protein) phosphatases II"/>
    <property type="match status" value="1"/>
</dbReference>
<evidence type="ECO:0000256" key="1">
    <source>
        <dbReference type="ARBA" id="ARBA00004127"/>
    </source>
</evidence>
<evidence type="ECO:0000259" key="11">
    <source>
        <dbReference type="PROSITE" id="PS50055"/>
    </source>
</evidence>
<dbReference type="GO" id="GO:0005783">
    <property type="term" value="C:endoplasmic reticulum"/>
    <property type="evidence" value="ECO:0007669"/>
    <property type="project" value="TreeGrafter"/>
</dbReference>
<keyword evidence="5 10" id="KW-0472">Membrane</keyword>
<dbReference type="PROSITE" id="PS50055">
    <property type="entry name" value="TYR_PHOSPHATASE_PTP"/>
    <property type="match status" value="1"/>
</dbReference>
<evidence type="ECO:0000313" key="14">
    <source>
        <dbReference type="Proteomes" id="UP000663829"/>
    </source>
</evidence>
<evidence type="ECO:0000256" key="10">
    <source>
        <dbReference type="RuleBase" id="RU079119"/>
    </source>
</evidence>
<dbReference type="PROSITE" id="PS50216">
    <property type="entry name" value="DHHC"/>
    <property type="match status" value="1"/>
</dbReference>
<comment type="catalytic activity">
    <reaction evidence="9 10">
        <text>L-cysteinyl-[protein] + hexadecanoyl-CoA = S-hexadecanoyl-L-cysteinyl-[protein] + CoA</text>
        <dbReference type="Rhea" id="RHEA:36683"/>
        <dbReference type="Rhea" id="RHEA-COMP:10131"/>
        <dbReference type="Rhea" id="RHEA-COMP:11032"/>
        <dbReference type="ChEBI" id="CHEBI:29950"/>
        <dbReference type="ChEBI" id="CHEBI:57287"/>
        <dbReference type="ChEBI" id="CHEBI:57379"/>
        <dbReference type="ChEBI" id="CHEBI:74151"/>
        <dbReference type="EC" id="2.3.1.225"/>
    </reaction>
</comment>
<dbReference type="EMBL" id="CAJOBC010001726">
    <property type="protein sequence ID" value="CAF3695311.1"/>
    <property type="molecule type" value="Genomic_DNA"/>
</dbReference>
<comment type="similarity">
    <text evidence="10">Belongs to the DHHC palmitoyltransferase family.</text>
</comment>
<reference evidence="12" key="1">
    <citation type="submission" date="2021-02" db="EMBL/GenBank/DDBJ databases">
        <authorList>
            <person name="Nowell W R."/>
        </authorList>
    </citation>
    <scope>NUCLEOTIDE SEQUENCE</scope>
</reference>
<dbReference type="GO" id="GO:0005794">
    <property type="term" value="C:Golgi apparatus"/>
    <property type="evidence" value="ECO:0007669"/>
    <property type="project" value="TreeGrafter"/>
</dbReference>
<protein>
    <recommendedName>
        <fullName evidence="10">Palmitoyltransferase</fullName>
        <ecNumber evidence="10">2.3.1.225</ecNumber>
    </recommendedName>
</protein>
<dbReference type="Gene3D" id="3.90.190.10">
    <property type="entry name" value="Protein tyrosine phosphatase superfamily"/>
    <property type="match status" value="1"/>
</dbReference>